<dbReference type="GO" id="GO:0008171">
    <property type="term" value="F:O-methyltransferase activity"/>
    <property type="evidence" value="ECO:0007669"/>
    <property type="project" value="InterPro"/>
</dbReference>
<evidence type="ECO:0000256" key="2">
    <source>
        <dbReference type="ARBA" id="ARBA00022679"/>
    </source>
</evidence>
<proteinExistence type="predicted"/>
<sequence length="215" mass="25021">MEPKTTQHYLFPEMDSPILLHMKQYAKEHFIPIMDERSLHMLLTLLTVQQPKQILELGSAIGYSAIRMALALPHAKITTLERDSVRYQEAVQNIQSAQLEGQIAIHHTDALQWDTTKLHKTFDVLFIDAAKGQYERFFEKYEQYVQVGGIIYCDNIAMDGQVLQPLSDIPRRNRTMIRNLKQFIETMYNHPRYEVSYLNIGDGLLIARKVKEDEV</sequence>
<dbReference type="RefSeq" id="WP_194561593.1">
    <property type="nucleotide sequence ID" value="NZ_JADKPV010000001.1"/>
</dbReference>
<dbReference type="GO" id="GO:0008757">
    <property type="term" value="F:S-adenosylmethionine-dependent methyltransferase activity"/>
    <property type="evidence" value="ECO:0007669"/>
    <property type="project" value="TreeGrafter"/>
</dbReference>
<keyword evidence="3" id="KW-0949">S-adenosyl-L-methionine</keyword>
<dbReference type="InterPro" id="IPR029063">
    <property type="entry name" value="SAM-dependent_MTases_sf"/>
</dbReference>
<comment type="caution">
    <text evidence="4">The sequence shown here is derived from an EMBL/GenBank/DDBJ whole genome shotgun (WGS) entry which is preliminary data.</text>
</comment>
<accession>A0A8J7GI24</accession>
<evidence type="ECO:0000256" key="3">
    <source>
        <dbReference type="ARBA" id="ARBA00022691"/>
    </source>
</evidence>
<evidence type="ECO:0000313" key="4">
    <source>
        <dbReference type="EMBL" id="MBF4500135.1"/>
    </source>
</evidence>
<dbReference type="CDD" id="cd02440">
    <property type="entry name" value="AdoMet_MTases"/>
    <property type="match status" value="1"/>
</dbReference>
<dbReference type="InterPro" id="IPR002935">
    <property type="entry name" value="SAM_O-MeTrfase"/>
</dbReference>
<dbReference type="PROSITE" id="PS51682">
    <property type="entry name" value="SAM_OMT_I"/>
    <property type="match status" value="1"/>
</dbReference>
<dbReference type="EMBL" id="JADKPV010000001">
    <property type="protein sequence ID" value="MBF4500135.1"/>
    <property type="molecule type" value="Genomic_DNA"/>
</dbReference>
<evidence type="ECO:0000313" key="5">
    <source>
        <dbReference type="Proteomes" id="UP000622653"/>
    </source>
</evidence>
<dbReference type="PANTHER" id="PTHR10509">
    <property type="entry name" value="O-METHYLTRANSFERASE-RELATED"/>
    <property type="match status" value="1"/>
</dbReference>
<dbReference type="InterPro" id="IPR050362">
    <property type="entry name" value="Cation-dep_OMT"/>
</dbReference>
<dbReference type="SUPFAM" id="SSF53335">
    <property type="entry name" value="S-adenosyl-L-methionine-dependent methyltransferases"/>
    <property type="match status" value="1"/>
</dbReference>
<dbReference type="GO" id="GO:0032259">
    <property type="term" value="P:methylation"/>
    <property type="evidence" value="ECO:0007669"/>
    <property type="project" value="UniProtKB-KW"/>
</dbReference>
<evidence type="ECO:0000256" key="1">
    <source>
        <dbReference type="ARBA" id="ARBA00022603"/>
    </source>
</evidence>
<keyword evidence="5" id="KW-1185">Reference proteome</keyword>
<dbReference type="PANTHER" id="PTHR10509:SF14">
    <property type="entry name" value="CAFFEOYL-COA O-METHYLTRANSFERASE 3-RELATED"/>
    <property type="match status" value="1"/>
</dbReference>
<reference evidence="4" key="1">
    <citation type="submission" date="2020-11" db="EMBL/GenBank/DDBJ databases">
        <title>Multidrug resistant novel bacterium Savagea serpentis sp. nov., isolated from the scats of a vine snake (Ahaetulla nasuta).</title>
        <authorList>
            <person name="Venkata Ramana V."/>
            <person name="Vikas Patil S."/>
            <person name="Yogita Lugani V."/>
        </authorList>
    </citation>
    <scope>NUCLEOTIDE SEQUENCE</scope>
    <source>
        <strain evidence="4">SN6</strain>
    </source>
</reference>
<dbReference type="Proteomes" id="UP000622653">
    <property type="component" value="Unassembled WGS sequence"/>
</dbReference>
<dbReference type="Pfam" id="PF01596">
    <property type="entry name" value="Methyltransf_3"/>
    <property type="match status" value="1"/>
</dbReference>
<keyword evidence="1" id="KW-0489">Methyltransferase</keyword>
<gene>
    <name evidence="4" type="ORF">IRY55_02070</name>
</gene>
<organism evidence="4 5">
    <name type="scientific">Savagea serpentis</name>
    <dbReference type="NCBI Taxonomy" id="2785297"/>
    <lineage>
        <taxon>Bacteria</taxon>
        <taxon>Bacillati</taxon>
        <taxon>Bacillota</taxon>
        <taxon>Bacilli</taxon>
        <taxon>Bacillales</taxon>
        <taxon>Caryophanaceae</taxon>
        <taxon>Savagea</taxon>
    </lineage>
</organism>
<dbReference type="Gene3D" id="3.40.50.150">
    <property type="entry name" value="Vaccinia Virus protein VP39"/>
    <property type="match status" value="1"/>
</dbReference>
<keyword evidence="2" id="KW-0808">Transferase</keyword>
<name>A0A8J7GI24_9BACL</name>
<protein>
    <submittedName>
        <fullName evidence="4">O-methyltransferase</fullName>
    </submittedName>
</protein>
<dbReference type="AlphaFoldDB" id="A0A8J7GI24"/>